<keyword evidence="2" id="KW-0805">Transcription regulation</keyword>
<dbReference type="InterPro" id="IPR009057">
    <property type="entry name" value="Homeodomain-like_sf"/>
</dbReference>
<evidence type="ECO:0000256" key="5">
    <source>
        <dbReference type="ARBA" id="ARBA00024867"/>
    </source>
</evidence>
<dbReference type="AlphaFoldDB" id="A0AAE3VBQ2"/>
<evidence type="ECO:0000256" key="4">
    <source>
        <dbReference type="ARBA" id="ARBA00023163"/>
    </source>
</evidence>
<evidence type="ECO:0000259" key="8">
    <source>
        <dbReference type="PROSITE" id="PS50110"/>
    </source>
</evidence>
<dbReference type="SUPFAM" id="SSF52172">
    <property type="entry name" value="CheY-like"/>
    <property type="match status" value="1"/>
</dbReference>
<dbReference type="Gene3D" id="1.10.10.60">
    <property type="entry name" value="Homeodomain-like"/>
    <property type="match status" value="2"/>
</dbReference>
<evidence type="ECO:0000259" key="7">
    <source>
        <dbReference type="PROSITE" id="PS01124"/>
    </source>
</evidence>
<evidence type="ECO:0000256" key="3">
    <source>
        <dbReference type="ARBA" id="ARBA00023125"/>
    </source>
</evidence>
<evidence type="ECO:0000313" key="10">
    <source>
        <dbReference type="Proteomes" id="UP001241537"/>
    </source>
</evidence>
<dbReference type="Pfam" id="PF00072">
    <property type="entry name" value="Response_reg"/>
    <property type="match status" value="1"/>
</dbReference>
<sequence>MRYSCLMVDDEEDVSSAIINKLDWNGLGYEHPRYARNGLEALDMAEEEIPDVVMTDIKMPYMDGLELSRRMKELYPNVRIIIFSGFDEFEYARTAIRLEAEEYILKPINAGELSKVFLRIREQLDREHDEEQSLKMLQEYYNKSLPTLQENFYVSLIEGKFSETELRQQMEDYRISLDGPNYAVAVFHISSSALPEGMSPVLLAVSVRKLVQERMEENWNGRFFSYLGNTVMIVQLGEEAEIIPFTDACDRFCRLAKSMLRATVSAGVGQCCNRLSELPASYTGARSAVSYRMIYGTDRAINIAEIAPQEKNSTERGSDDAMRNIFRMIRMDHAEELPGAIAEHIAGSASAAGSPQEYRFFIMGVVGELYRFARDNELPPEEIFGDNDEMYRTIQQLEAKEFEEWMSVVCRKMRLMIRDKRASTTRSFAERAIDYVQDHYADNALTVDAVCGHLGVSAAYFSTIFKRETGKTFINYLTDFRMEKAVKLLLGKDEKTYIIAQQVGYSDPNYFSYVFKKQFGVSPSRYKSSKGKSR</sequence>
<evidence type="ECO:0000256" key="2">
    <source>
        <dbReference type="ARBA" id="ARBA00023015"/>
    </source>
</evidence>
<keyword evidence="10" id="KW-1185">Reference proteome</keyword>
<dbReference type="SMART" id="SM00448">
    <property type="entry name" value="REC"/>
    <property type="match status" value="1"/>
</dbReference>
<dbReference type="PRINTS" id="PR00032">
    <property type="entry name" value="HTHARAC"/>
</dbReference>
<dbReference type="GO" id="GO:0000160">
    <property type="term" value="P:phosphorelay signal transduction system"/>
    <property type="evidence" value="ECO:0007669"/>
    <property type="project" value="InterPro"/>
</dbReference>
<dbReference type="GO" id="GO:0043565">
    <property type="term" value="F:sequence-specific DNA binding"/>
    <property type="evidence" value="ECO:0007669"/>
    <property type="project" value="InterPro"/>
</dbReference>
<dbReference type="InterPro" id="IPR001789">
    <property type="entry name" value="Sig_transdc_resp-reg_receiver"/>
</dbReference>
<dbReference type="RefSeq" id="WP_307255192.1">
    <property type="nucleotide sequence ID" value="NZ_JAUSTO010000013.1"/>
</dbReference>
<dbReference type="PANTHER" id="PTHR43280:SF28">
    <property type="entry name" value="HTH-TYPE TRANSCRIPTIONAL ACTIVATOR RHAS"/>
    <property type="match status" value="1"/>
</dbReference>
<gene>
    <name evidence="9" type="ORF">J2S20_001896</name>
</gene>
<organism evidence="9 10">
    <name type="scientific">Moryella indoligenes</name>
    <dbReference type="NCBI Taxonomy" id="371674"/>
    <lineage>
        <taxon>Bacteria</taxon>
        <taxon>Bacillati</taxon>
        <taxon>Bacillota</taxon>
        <taxon>Clostridia</taxon>
        <taxon>Lachnospirales</taxon>
        <taxon>Lachnospiraceae</taxon>
        <taxon>Moryella</taxon>
    </lineage>
</organism>
<feature type="domain" description="HTH araC/xylS-type" evidence="7">
    <location>
        <begin position="430"/>
        <end position="529"/>
    </location>
</feature>
<dbReference type="CDD" id="cd17536">
    <property type="entry name" value="REC_YesN-like"/>
    <property type="match status" value="1"/>
</dbReference>
<dbReference type="PROSITE" id="PS01124">
    <property type="entry name" value="HTH_ARAC_FAMILY_2"/>
    <property type="match status" value="1"/>
</dbReference>
<comment type="caution">
    <text evidence="9">The sequence shown here is derived from an EMBL/GenBank/DDBJ whole genome shotgun (WGS) entry which is preliminary data.</text>
</comment>
<dbReference type="PROSITE" id="PS50110">
    <property type="entry name" value="RESPONSE_REGULATORY"/>
    <property type="match status" value="1"/>
</dbReference>
<dbReference type="InterPro" id="IPR020449">
    <property type="entry name" value="Tscrpt_reg_AraC-type_HTH"/>
</dbReference>
<dbReference type="SMART" id="SM00342">
    <property type="entry name" value="HTH_ARAC"/>
    <property type="match status" value="1"/>
</dbReference>
<dbReference type="PANTHER" id="PTHR43280">
    <property type="entry name" value="ARAC-FAMILY TRANSCRIPTIONAL REGULATOR"/>
    <property type="match status" value="1"/>
</dbReference>
<dbReference type="InterPro" id="IPR018060">
    <property type="entry name" value="HTH_AraC"/>
</dbReference>
<dbReference type="Proteomes" id="UP001241537">
    <property type="component" value="Unassembled WGS sequence"/>
</dbReference>
<evidence type="ECO:0000313" key="9">
    <source>
        <dbReference type="EMBL" id="MDQ0153187.1"/>
    </source>
</evidence>
<dbReference type="EMBL" id="JAUSTO010000013">
    <property type="protein sequence ID" value="MDQ0153187.1"/>
    <property type="molecule type" value="Genomic_DNA"/>
</dbReference>
<keyword evidence="3" id="KW-0238">DNA-binding</keyword>
<evidence type="ECO:0000256" key="6">
    <source>
        <dbReference type="PROSITE-ProRule" id="PRU00169"/>
    </source>
</evidence>
<feature type="modified residue" description="4-aspartylphosphate" evidence="6">
    <location>
        <position position="56"/>
    </location>
</feature>
<dbReference type="GO" id="GO:0003700">
    <property type="term" value="F:DNA-binding transcription factor activity"/>
    <property type="evidence" value="ECO:0007669"/>
    <property type="project" value="InterPro"/>
</dbReference>
<dbReference type="InterPro" id="IPR041522">
    <property type="entry name" value="CdaR_GGDEF"/>
</dbReference>
<dbReference type="SUPFAM" id="SSF46689">
    <property type="entry name" value="Homeodomain-like"/>
    <property type="match status" value="2"/>
</dbReference>
<comment type="function">
    <text evidence="5">May play the central regulatory role in sporulation. It may be an element of the effector pathway responsible for the activation of sporulation genes in response to nutritional stress. Spo0A may act in concert with spo0H (a sigma factor) to control the expression of some genes that are critical to the sporulation process.</text>
</comment>
<name>A0AAE3VBQ2_9FIRM</name>
<dbReference type="Gene3D" id="3.40.50.2300">
    <property type="match status" value="1"/>
</dbReference>
<proteinExistence type="predicted"/>
<protein>
    <recommendedName>
        <fullName evidence="1">Stage 0 sporulation protein A homolog</fullName>
    </recommendedName>
</protein>
<feature type="domain" description="Response regulatory" evidence="8">
    <location>
        <begin position="4"/>
        <end position="121"/>
    </location>
</feature>
<accession>A0AAE3VBQ2</accession>
<keyword evidence="4" id="KW-0804">Transcription</keyword>
<dbReference type="Pfam" id="PF17853">
    <property type="entry name" value="GGDEF_2"/>
    <property type="match status" value="1"/>
</dbReference>
<keyword evidence="6" id="KW-0597">Phosphoprotein</keyword>
<evidence type="ECO:0000256" key="1">
    <source>
        <dbReference type="ARBA" id="ARBA00018672"/>
    </source>
</evidence>
<dbReference type="Pfam" id="PF12833">
    <property type="entry name" value="HTH_18"/>
    <property type="match status" value="1"/>
</dbReference>
<dbReference type="InterPro" id="IPR011006">
    <property type="entry name" value="CheY-like_superfamily"/>
</dbReference>
<reference evidence="9" key="1">
    <citation type="submission" date="2023-07" db="EMBL/GenBank/DDBJ databases">
        <title>Genomic Encyclopedia of Type Strains, Phase IV (KMG-IV): sequencing the most valuable type-strain genomes for metagenomic binning, comparative biology and taxonomic classification.</title>
        <authorList>
            <person name="Goeker M."/>
        </authorList>
    </citation>
    <scope>NUCLEOTIDE SEQUENCE</scope>
    <source>
        <strain evidence="9">DSM 19659</strain>
    </source>
</reference>